<dbReference type="InterPro" id="IPR025398">
    <property type="entry name" value="DUF4371"/>
</dbReference>
<dbReference type="PANTHER" id="PTHR45749">
    <property type="match status" value="1"/>
</dbReference>
<dbReference type="CDD" id="cd00063">
    <property type="entry name" value="FN3"/>
    <property type="match status" value="2"/>
</dbReference>
<dbReference type="InterPro" id="IPR013783">
    <property type="entry name" value="Ig-like_fold"/>
</dbReference>
<dbReference type="InterPro" id="IPR012337">
    <property type="entry name" value="RNaseH-like_sf"/>
</dbReference>
<dbReference type="Gene3D" id="2.60.40.10">
    <property type="entry name" value="Immunoglobulins"/>
    <property type="match status" value="2"/>
</dbReference>
<dbReference type="SMART" id="SM00060">
    <property type="entry name" value="FN3"/>
    <property type="match status" value="2"/>
</dbReference>
<comment type="caution">
    <text evidence="2">The sequence shown here is derived from an EMBL/GenBank/DDBJ whole genome shotgun (WGS) entry which is preliminary data.</text>
</comment>
<dbReference type="Pfam" id="PF00041">
    <property type="entry name" value="fn3"/>
    <property type="match status" value="1"/>
</dbReference>
<evidence type="ECO:0000259" key="1">
    <source>
        <dbReference type="PROSITE" id="PS50853"/>
    </source>
</evidence>
<name>A0A9D2Z2Q9_NOTFU</name>
<dbReference type="InterPro" id="IPR036116">
    <property type="entry name" value="FN3_sf"/>
</dbReference>
<sequence>DLVDVGYQNWKKAKMKDSGFCSHARSESHVNAMFAWTENKKTMDKNASLFAIMDEENKKQLTENQYYIKTLAEILVLTATENVAQRSHRETSDSEKKGIFLSMLDLLSNHNPSFPKTFQGGARRSFHSDWYKSHPWLEYSQLNNSAYCFACRHFSLPDAPRTVFTSLEGYQNWKKAKMKDSGFCSHARSESHVNAMFAWTENKKTMDKNASLFAIMDEENKKQLTENQYYIKTLAEILVLTATENVAQRSHRETSDSEKKGIFLSMLDLLSNHNPVIKKRLEQQAKNAKYTSKTIQNEILECLAGMVKKEIIQEVKKSKQFSVIVDETRDVQKKEQISFVLRYYYSGVVHESFLEFEVAEQMDAAALSDKIINFLEKHGLEYKDNLVGQGYDGAAVMRGAHAGVQAKIKEVAKHAFYVHCSAHCLNLVIVDAVKSVADAGNFFSLLERMYTFISGSYVHNRWLEVQREMFDGAPRELQQLSDTRWACRHIACRNVMDRQNYSVQVMTPSTSAFQQTVDHLSSGDKVLLSVTAVANETLLGDTVTTVSYTTPLRVFNLMLTSNDSSIRASWNYTKNITNSNGYFRTELQLVGSPTYQQMKHTTDKCITFTGLQTAANYTVTVYAVSGNLTSPPVFDFKLTLPKPPTNAMVRSTSTNSITFAWTPPDNVADNVVYKVFIQSGFWNYSKNDLVSNQNNYTFAALKSGTNYSFSVLIVTATDTSERAECTGRTDSVKTVVSLSLLCSSSTALHCDDPKTRAGVLAKLREHLGHWLGQDISWSLEQSTSPNT</sequence>
<dbReference type="InterPro" id="IPR003961">
    <property type="entry name" value="FN3_dom"/>
</dbReference>
<protein>
    <submittedName>
        <fullName evidence="2">Tenascin-R-like</fullName>
    </submittedName>
</protein>
<evidence type="ECO:0000313" key="2">
    <source>
        <dbReference type="EMBL" id="KAF7230313.1"/>
    </source>
</evidence>
<evidence type="ECO:0000313" key="3">
    <source>
        <dbReference type="Proteomes" id="UP000822369"/>
    </source>
</evidence>
<dbReference type="AlphaFoldDB" id="A0A9D2Z2Q9"/>
<dbReference type="PROSITE" id="PS50853">
    <property type="entry name" value="FN3"/>
    <property type="match status" value="1"/>
</dbReference>
<dbReference type="PANTHER" id="PTHR45749:SF37">
    <property type="entry name" value="OS05G0311600 PROTEIN"/>
    <property type="match status" value="1"/>
</dbReference>
<dbReference type="SUPFAM" id="SSF53098">
    <property type="entry name" value="Ribonuclease H-like"/>
    <property type="match status" value="1"/>
</dbReference>
<dbReference type="InterPro" id="IPR006580">
    <property type="entry name" value="Znf_TTF"/>
</dbReference>
<dbReference type="SUPFAM" id="SSF49265">
    <property type="entry name" value="Fibronectin type III"/>
    <property type="match status" value="1"/>
</dbReference>
<accession>A0A9D2Z2Q9</accession>
<feature type="domain" description="Fibronectin type-III" evidence="1">
    <location>
        <begin position="643"/>
        <end position="734"/>
    </location>
</feature>
<feature type="non-terminal residue" evidence="2">
    <location>
        <position position="1"/>
    </location>
</feature>
<proteinExistence type="predicted"/>
<dbReference type="SMART" id="SM00597">
    <property type="entry name" value="ZnF_TTF"/>
    <property type="match status" value="1"/>
</dbReference>
<dbReference type="Proteomes" id="UP000822369">
    <property type="component" value="Chromosome 1"/>
</dbReference>
<gene>
    <name evidence="2" type="ORF">G4P62_004108</name>
</gene>
<dbReference type="Pfam" id="PF14291">
    <property type="entry name" value="DUF4371"/>
    <property type="match status" value="1"/>
</dbReference>
<reference evidence="2" key="1">
    <citation type="submission" date="2020-03" db="EMBL/GenBank/DDBJ databases">
        <title>Intra-Species Differences in Population Size shape Life History and Genome Evolution.</title>
        <authorList>
            <person name="Willemsen D."/>
            <person name="Cui R."/>
            <person name="Valenzano D.R."/>
        </authorList>
    </citation>
    <scope>NUCLEOTIDE SEQUENCE</scope>
    <source>
        <strain evidence="2">GRZ</strain>
        <tissue evidence="2">Whole</tissue>
    </source>
</reference>
<dbReference type="EMBL" id="JAAVVJ010000001">
    <property type="protein sequence ID" value="KAF7230313.1"/>
    <property type="molecule type" value="Genomic_DNA"/>
</dbReference>
<organism evidence="2 3">
    <name type="scientific">Nothobranchius furzeri</name>
    <name type="common">Turquoise killifish</name>
    <dbReference type="NCBI Taxonomy" id="105023"/>
    <lineage>
        <taxon>Eukaryota</taxon>
        <taxon>Metazoa</taxon>
        <taxon>Chordata</taxon>
        <taxon>Craniata</taxon>
        <taxon>Vertebrata</taxon>
        <taxon>Euteleostomi</taxon>
        <taxon>Actinopterygii</taxon>
        <taxon>Neopterygii</taxon>
        <taxon>Teleostei</taxon>
        <taxon>Neoteleostei</taxon>
        <taxon>Acanthomorphata</taxon>
        <taxon>Ovalentaria</taxon>
        <taxon>Atherinomorphae</taxon>
        <taxon>Cyprinodontiformes</taxon>
        <taxon>Nothobranchiidae</taxon>
        <taxon>Nothobranchius</taxon>
    </lineage>
</organism>